<keyword evidence="6" id="KW-1185">Reference proteome</keyword>
<dbReference type="InterPro" id="IPR023343">
    <property type="entry name" value="Penicillin_amidase_dom1"/>
</dbReference>
<proteinExistence type="inferred from homology"/>
<dbReference type="SUPFAM" id="SSF56235">
    <property type="entry name" value="N-terminal nucleophile aminohydrolases (Ntn hydrolases)"/>
    <property type="match status" value="1"/>
</dbReference>
<keyword evidence="4" id="KW-1133">Transmembrane helix</keyword>
<dbReference type="EMBL" id="MDKC01000004">
    <property type="protein sequence ID" value="ODG92928.1"/>
    <property type="molecule type" value="Genomic_DNA"/>
</dbReference>
<accession>A0ABX3A0T7</accession>
<dbReference type="InterPro" id="IPR014395">
    <property type="entry name" value="Pen/GL7ACA/AHL_acylase"/>
</dbReference>
<protein>
    <submittedName>
        <fullName evidence="5">Beta-lactam antibiotic acylase</fullName>
    </submittedName>
</protein>
<evidence type="ECO:0000313" key="6">
    <source>
        <dbReference type="Proteomes" id="UP000094580"/>
    </source>
</evidence>
<evidence type="ECO:0000313" key="5">
    <source>
        <dbReference type="EMBL" id="ODG92928.1"/>
    </source>
</evidence>
<dbReference type="InterPro" id="IPR002692">
    <property type="entry name" value="S45"/>
</dbReference>
<dbReference type="InterPro" id="IPR043147">
    <property type="entry name" value="Penicillin_amidase_A-knob"/>
</dbReference>
<dbReference type="RefSeq" id="WP_069032867.1">
    <property type="nucleotide sequence ID" value="NZ_MDKC01000004.1"/>
</dbReference>
<organism evidence="5 6">
    <name type="scientific">Gottfriedia luciferensis</name>
    <dbReference type="NCBI Taxonomy" id="178774"/>
    <lineage>
        <taxon>Bacteria</taxon>
        <taxon>Bacillati</taxon>
        <taxon>Bacillota</taxon>
        <taxon>Bacilli</taxon>
        <taxon>Bacillales</taxon>
        <taxon>Bacillaceae</taxon>
        <taxon>Gottfriedia</taxon>
    </lineage>
</organism>
<dbReference type="InterPro" id="IPR043146">
    <property type="entry name" value="Penicillin_amidase_N_B-knob"/>
</dbReference>
<evidence type="ECO:0000256" key="2">
    <source>
        <dbReference type="ARBA" id="ARBA00022801"/>
    </source>
</evidence>
<dbReference type="PANTHER" id="PTHR34218">
    <property type="entry name" value="PEPTIDASE S45 PENICILLIN AMIDASE"/>
    <property type="match status" value="1"/>
</dbReference>
<dbReference type="PIRSF" id="PIRSF001227">
    <property type="entry name" value="Pen_acylase"/>
    <property type="match status" value="1"/>
</dbReference>
<evidence type="ECO:0000256" key="3">
    <source>
        <dbReference type="ARBA" id="ARBA00023145"/>
    </source>
</evidence>
<dbReference type="CDD" id="cd03747">
    <property type="entry name" value="Ntn_PGA_like"/>
    <property type="match status" value="1"/>
</dbReference>
<dbReference type="InterPro" id="IPR029055">
    <property type="entry name" value="Ntn_hydrolases_N"/>
</dbReference>
<reference evidence="5 6" key="1">
    <citation type="submission" date="2016-07" db="EMBL/GenBank/DDBJ databases">
        <authorList>
            <person name="Townsley L."/>
            <person name="Shank E.A."/>
        </authorList>
    </citation>
    <scope>NUCLEOTIDE SEQUENCE [LARGE SCALE GENOMIC DNA]</scope>
    <source>
        <strain evidence="5 6">CH01</strain>
    </source>
</reference>
<dbReference type="Proteomes" id="UP000094580">
    <property type="component" value="Unassembled WGS sequence"/>
</dbReference>
<dbReference type="Gene3D" id="1.10.1400.10">
    <property type="match status" value="1"/>
</dbReference>
<comment type="similarity">
    <text evidence="1">Belongs to the peptidase S45 family.</text>
</comment>
<keyword evidence="4" id="KW-0812">Transmembrane</keyword>
<gene>
    <name evidence="5" type="ORF">BED47_17250</name>
</gene>
<evidence type="ECO:0000256" key="4">
    <source>
        <dbReference type="SAM" id="Phobius"/>
    </source>
</evidence>
<dbReference type="Gene3D" id="1.10.439.10">
    <property type="entry name" value="Penicillin Amidohydrolase, domain 1"/>
    <property type="match status" value="1"/>
</dbReference>
<keyword evidence="4" id="KW-0472">Membrane</keyword>
<dbReference type="Gene3D" id="3.60.20.10">
    <property type="entry name" value="Glutamine Phosphoribosylpyrophosphate, subunit 1, domain 1"/>
    <property type="match status" value="1"/>
</dbReference>
<keyword evidence="3" id="KW-0865">Zymogen</keyword>
<evidence type="ECO:0000256" key="1">
    <source>
        <dbReference type="ARBA" id="ARBA00006586"/>
    </source>
</evidence>
<dbReference type="Gene3D" id="2.30.120.10">
    <property type="match status" value="1"/>
</dbReference>
<comment type="caution">
    <text evidence="5">The sequence shown here is derived from an EMBL/GenBank/DDBJ whole genome shotgun (WGS) entry which is preliminary data.</text>
</comment>
<feature type="transmembrane region" description="Helical" evidence="4">
    <location>
        <begin position="20"/>
        <end position="39"/>
    </location>
</feature>
<dbReference type="Pfam" id="PF01804">
    <property type="entry name" value="Penicil_amidase"/>
    <property type="match status" value="1"/>
</dbReference>
<sequence>MSAPIEISKNRKRFPKWIKVTSTIVIVNVLIVAGTGLYLTKKSLPSIKGNLTIRTLNHKVEVVRDDKGVPHISAKSLHDLYVAQGFVTAQDRLFQMDLSRRQASGQLSEIIGDATVERDSYFRTLGLRRAAEASYSKYDKNGQNVLNWYAEGVNAYIKYAIKENKLPVEFKILKYNPTKWTAIDSLVIGKYMAFDLGGHWNEQAFRYYAMNKFPKDKALELFPANNDLDPYIIPSNTSKIDVEKSFASAVIPPVWNGSNDWVVSGSKTKSGKALLADDPHLGLATPAIWYETQLKSGDMNVSGVIFAGVPGIIVGHNEHIAWGVTNVGPDVQDLYIEKRNPNKSDEFLYDGQWEKAKVINETIKIKGKKNKVLPVMITRHGPVISEFASDAGKDTVFSLQWTALQPTTELEAVLKFDVAKDWNSFKEGLALFEAPAQNFVFASDDGTIAYRANGKIPIRKKGDGLMPVPGWTSDYGWKGYIPYDELPTIVNPKEGFISSANNKVVDDSYPYHISNSWAQPYRQLRIQEVLKKNDKLTVKDMQKLQMDEMNLQAKEHAPKFIKSIKQNKDQLSSVEKSALKELEKWNFIDDKDEASPLIFQLWMTEINKALFDQQISNDMMDLFGDRKVVVDQLLRDSLNGKKVIWVDEQGGIDKLLLKTFKSTIKNISKTDGENAAKWKWGDHHKVAFEHPLSSIKILSYFFNARDPIPVGGSSTTVKAAGYDDQGIVDHGASWRTVVDFADLSKSVNVVGPGQSGNLGSKWYSDQMEDWAKGTYHTTSLKSVEGVKEIFVPGKTKKK</sequence>
<dbReference type="PANTHER" id="PTHR34218:SF4">
    <property type="entry name" value="ACYL-HOMOSERINE LACTONE ACYLASE QUIP"/>
    <property type="match status" value="1"/>
</dbReference>
<name>A0ABX3A0T7_9BACI</name>
<keyword evidence="2" id="KW-0378">Hydrolase</keyword>